<organism evidence="1">
    <name type="scientific">Solanum lycopersicum</name>
    <name type="common">Tomato</name>
    <name type="synonym">Lycopersicon esculentum</name>
    <dbReference type="NCBI Taxonomy" id="4081"/>
    <lineage>
        <taxon>Eukaryota</taxon>
        <taxon>Viridiplantae</taxon>
        <taxon>Streptophyta</taxon>
        <taxon>Embryophyta</taxon>
        <taxon>Tracheophyta</taxon>
        <taxon>Spermatophyta</taxon>
        <taxon>Magnoliopsida</taxon>
        <taxon>eudicotyledons</taxon>
        <taxon>Gunneridae</taxon>
        <taxon>Pentapetalae</taxon>
        <taxon>asterids</taxon>
        <taxon>lamiids</taxon>
        <taxon>Solanales</taxon>
        <taxon>Solanaceae</taxon>
        <taxon>Solanoideae</taxon>
        <taxon>Solaneae</taxon>
        <taxon>Solanum</taxon>
        <taxon>Solanum subgen. Lycopersicon</taxon>
    </lineage>
</organism>
<evidence type="ECO:0000313" key="2">
    <source>
        <dbReference type="Proteomes" id="UP000004994"/>
    </source>
</evidence>
<proteinExistence type="predicted"/>
<name>A0A3Q7GH39_SOLLC</name>
<dbReference type="Proteomes" id="UP000004994">
    <property type="component" value="Chromosome 5"/>
</dbReference>
<keyword evidence="2" id="KW-1185">Reference proteome</keyword>
<dbReference type="InParanoid" id="A0A3Q7GH39"/>
<dbReference type="EnsemblPlants" id="Solyc05g043231.1.1">
    <property type="protein sequence ID" value="Solyc05g043231.1.1"/>
    <property type="gene ID" value="Solyc05g043231.1"/>
</dbReference>
<dbReference type="PANTHER" id="PTHR11439:SF444">
    <property type="entry name" value="HELICASE ATP-BINDING DOMAIN-CONTAINING PROTEIN"/>
    <property type="match status" value="1"/>
</dbReference>
<evidence type="ECO:0000313" key="1">
    <source>
        <dbReference type="EnsemblPlants" id="Solyc05g043231.1.1"/>
    </source>
</evidence>
<dbReference type="STRING" id="4081.A0A3Q7GH39"/>
<protein>
    <recommendedName>
        <fullName evidence="3">Reverse transcriptase Ty1/copia-type domain-containing protein</fullName>
    </recommendedName>
</protein>
<reference evidence="1" key="1">
    <citation type="journal article" date="2012" name="Nature">
        <title>The tomato genome sequence provides insights into fleshy fruit evolution.</title>
        <authorList>
            <consortium name="Tomato Genome Consortium"/>
        </authorList>
    </citation>
    <scope>NUCLEOTIDE SEQUENCE [LARGE SCALE GENOMIC DNA]</scope>
    <source>
        <strain evidence="1">cv. Heinz 1706</strain>
    </source>
</reference>
<dbReference type="AlphaFoldDB" id="A0A3Q7GH39"/>
<dbReference type="Gramene" id="Solyc05g043231.1.1">
    <property type="protein sequence ID" value="Solyc05g043231.1.1"/>
    <property type="gene ID" value="Solyc05g043231.1"/>
</dbReference>
<dbReference type="CDD" id="cd09272">
    <property type="entry name" value="RNase_HI_RT_Ty1"/>
    <property type="match status" value="1"/>
</dbReference>
<evidence type="ECO:0008006" key="3">
    <source>
        <dbReference type="Google" id="ProtNLM"/>
    </source>
</evidence>
<dbReference type="PANTHER" id="PTHR11439">
    <property type="entry name" value="GAG-POL-RELATED RETROTRANSPOSON"/>
    <property type="match status" value="1"/>
</dbReference>
<accession>A0A3Q7GH39</accession>
<sequence>MVDTITIIQLPQEQEDVFLTSRIMDIEIRGIEMEELVTLQQSLNSTVNFVIIKGVSMFTQEQYYEILQMLRKGKSKEVDTMANVATAGVSGTSCNFTALISDMSHINWIIDTGASNHMVQNFGLMSQSTNLDVQGGMRVNLPTGDQVSISHIGESLVLKDKVLGLAGCKPSSTPLEFNHKLTSAVFDEFIGKNANVEDLLLDDFGKYQRLIGKLLYLTMTRPDIAFVVQVLSQYMHSPKSSHMEAALRVVRYIKGTAETRRLVTGYMIKLGGALVSWKSNKQSTVSRSSAEAEFRSMATTVAEIVWLKGLFRELGMNIKLPDSGEY</sequence>
<reference evidence="1" key="2">
    <citation type="submission" date="2019-01" db="UniProtKB">
        <authorList>
            <consortium name="EnsemblPlants"/>
        </authorList>
    </citation>
    <scope>IDENTIFICATION</scope>
    <source>
        <strain evidence="1">cv. Heinz 1706</strain>
    </source>
</reference>